<name>A0ABQ3S1D0_9ACTN</name>
<keyword evidence="2" id="KW-1185">Reference proteome</keyword>
<evidence type="ECO:0000313" key="1">
    <source>
        <dbReference type="EMBL" id="GHI61837.1"/>
    </source>
</evidence>
<gene>
    <name evidence="1" type="ORF">Saso_34870</name>
</gene>
<dbReference type="GeneID" id="91471348"/>
<reference evidence="2" key="1">
    <citation type="submission" date="2023-07" db="EMBL/GenBank/DDBJ databases">
        <title>Whole genome shotgun sequence of Streptomyces cacaoi subsp. asoensis NBRC 13813.</title>
        <authorList>
            <person name="Komaki H."/>
            <person name="Tamura T."/>
        </authorList>
    </citation>
    <scope>NUCLEOTIDE SEQUENCE [LARGE SCALE GENOMIC DNA]</scope>
    <source>
        <strain evidence="2">NBRC 13813</strain>
    </source>
</reference>
<sequence>MNHVERSIVPRRSLRIELTPRALPFGLIGVSEAASGLWAGFHPALSLSMAFLVSVRVTVRLI</sequence>
<dbReference type="Proteomes" id="UP000649259">
    <property type="component" value="Unassembled WGS sequence"/>
</dbReference>
<dbReference type="EMBL" id="BNEB01000003">
    <property type="protein sequence ID" value="GHI61837.1"/>
    <property type="molecule type" value="Genomic_DNA"/>
</dbReference>
<organism evidence="1 2">
    <name type="scientific">Streptomyces asoensis</name>
    <dbReference type="NCBI Taxonomy" id="249586"/>
    <lineage>
        <taxon>Bacteria</taxon>
        <taxon>Bacillati</taxon>
        <taxon>Actinomycetota</taxon>
        <taxon>Actinomycetes</taxon>
        <taxon>Kitasatosporales</taxon>
        <taxon>Streptomycetaceae</taxon>
        <taxon>Streptomyces</taxon>
    </lineage>
</organism>
<comment type="caution">
    <text evidence="1">The sequence shown here is derived from an EMBL/GenBank/DDBJ whole genome shotgun (WGS) entry which is preliminary data.</text>
</comment>
<proteinExistence type="predicted"/>
<accession>A0ABQ3S1D0</accession>
<evidence type="ECO:0000313" key="2">
    <source>
        <dbReference type="Proteomes" id="UP000649259"/>
    </source>
</evidence>
<dbReference type="RefSeq" id="WP_189921237.1">
    <property type="nucleotide sequence ID" value="NZ_BMSI01000004.1"/>
</dbReference>
<protein>
    <submittedName>
        <fullName evidence="1">Uncharacterized protein</fullName>
    </submittedName>
</protein>